<comment type="catalytic activity">
    <reaction evidence="1">
        <text>an epoxide + H2O = an ethanediol</text>
        <dbReference type="Rhea" id="RHEA:19037"/>
        <dbReference type="ChEBI" id="CHEBI:15377"/>
        <dbReference type="ChEBI" id="CHEBI:32955"/>
        <dbReference type="ChEBI" id="CHEBI:140594"/>
        <dbReference type="EC" id="3.3.2.10"/>
    </reaction>
</comment>
<evidence type="ECO:0000256" key="5">
    <source>
        <dbReference type="ARBA" id="ARBA00022801"/>
    </source>
</evidence>
<reference evidence="14 21" key="3">
    <citation type="submission" date="2016-04" db="EMBL/GenBank/DDBJ databases">
        <authorList>
            <person name="Bigi M."/>
            <person name="Bigi F."/>
            <person name="Soria M.A."/>
        </authorList>
    </citation>
    <scope>NUCLEOTIDE SEQUENCE [LARGE SCALE GENOMIC DNA]</scope>
    <source>
        <strain evidence="14 21">6548</strain>
    </source>
</reference>
<proteinExistence type="inferred from homology"/>
<dbReference type="EC" id="3.3.2.10" evidence="3"/>
<dbReference type="FunFam" id="3.40.50.1820:FF:000417">
    <property type="entry name" value="Epoxide hydrolase B"/>
    <property type="match status" value="1"/>
</dbReference>
<reference evidence="16 17" key="1">
    <citation type="submission" date="2015-03" db="EMBL/GenBank/DDBJ databases">
        <authorList>
            <consortium name="Pathogen Informatics"/>
        </authorList>
    </citation>
    <scope>NUCLEOTIDE SEQUENCE [LARGE SCALE GENOMIC DNA]</scope>
    <source>
        <strain evidence="10 17">Bir 172</strain>
        <strain evidence="11 20">Bir 185</strain>
        <strain evidence="12 18">Bir 187</strain>
        <strain evidence="9 16">H09601792</strain>
    </source>
</reference>
<feature type="domain" description="AB hydrolase-1" evidence="8">
    <location>
        <begin position="28"/>
        <end position="129"/>
    </location>
</feature>
<evidence type="ECO:0000313" key="10">
    <source>
        <dbReference type="EMBL" id="CKR66726.1"/>
    </source>
</evidence>
<evidence type="ECO:0000256" key="1">
    <source>
        <dbReference type="ARBA" id="ARBA00001268"/>
    </source>
</evidence>
<evidence type="ECO:0000313" key="22">
    <source>
        <dbReference type="Proteomes" id="UP000300237"/>
    </source>
</evidence>
<evidence type="ECO:0000313" key="20">
    <source>
        <dbReference type="Proteomes" id="UP000050164"/>
    </source>
</evidence>
<dbReference type="Proteomes" id="UP000046947">
    <property type="component" value="Unassembled WGS sequence"/>
</dbReference>
<dbReference type="Proteomes" id="UP000300237">
    <property type="component" value="Chromosome"/>
</dbReference>
<sequence>MSQVHRILNCRGTRIHAVADSPPDQQGPLVVLLHGFPESWYSWRHQIPALAGAGYRVVAIDQRGYGRSSKYRVQKAYRIKELVGDVVGVLDSYGAEQAFVVGHDWGAPVAWTFAWLHPDRCAGVVGISVPFAGRGVIGLPGSPFGERRPSDYHLELAGPGRVWYQDYFAVQDGIITEIEEDLRGWLLGLTYTVSGEGMMAATKAAVDAGVDLESMDPIDVIRAGPLCMAEGARLKDAFVYPETMPAWFTEADLDFYTGEFERSGFGGPLSFYHNIDNDWHDLADQQGKPLTPPALFIGGQYDVGTIWGAQAIERAHEVMPNYRGTHMIADVGHWIQQEAPEETNRLLLDFLGGLRP</sequence>
<evidence type="ECO:0000256" key="7">
    <source>
        <dbReference type="ARBA" id="ARBA00073471"/>
    </source>
</evidence>
<dbReference type="Proteomes" id="UP000048948">
    <property type="component" value="Unassembled WGS sequence"/>
</dbReference>
<keyword evidence="4" id="KW-0216">Detoxification</keyword>
<evidence type="ECO:0000256" key="3">
    <source>
        <dbReference type="ARBA" id="ARBA00013006"/>
    </source>
</evidence>
<dbReference type="Pfam" id="PF00561">
    <property type="entry name" value="Abhydrolase_1"/>
    <property type="match status" value="1"/>
</dbReference>
<dbReference type="GO" id="GO:0009636">
    <property type="term" value="P:response to toxic substance"/>
    <property type="evidence" value="ECO:0007669"/>
    <property type="project" value="UniProtKB-KW"/>
</dbReference>
<dbReference type="OMA" id="NWYRVRT"/>
<comment type="similarity">
    <text evidence="6">Belongs to the AB hydrolase superfamily. Epoxide hydrolase family.</text>
</comment>
<evidence type="ECO:0000313" key="17">
    <source>
        <dbReference type="Proteomes" id="UP000048948"/>
    </source>
</evidence>
<dbReference type="AlphaFoldDB" id="A0A0E8MPR2"/>
<dbReference type="InterPro" id="IPR000073">
    <property type="entry name" value="AB_hydrolase_1"/>
</dbReference>
<keyword evidence="5 14" id="KW-0378">Hydrolase</keyword>
<dbReference type="EMBL" id="CNGE01000035">
    <property type="protein sequence ID" value="CKR66726.1"/>
    <property type="molecule type" value="Genomic_DNA"/>
</dbReference>
<dbReference type="SMR" id="A0A0E8MPR2"/>
<dbReference type="InterPro" id="IPR000639">
    <property type="entry name" value="Epox_hydrolase-like"/>
</dbReference>
<dbReference type="EMBL" id="COPH01000040">
    <property type="protein sequence ID" value="CLW99504.1"/>
    <property type="molecule type" value="Genomic_DNA"/>
</dbReference>
<dbReference type="EMBL" id="CNFT01000596">
    <property type="protein sequence ID" value="CKR98459.1"/>
    <property type="molecule type" value="Genomic_DNA"/>
</dbReference>
<evidence type="ECO:0000256" key="2">
    <source>
        <dbReference type="ARBA" id="ARBA00011738"/>
    </source>
</evidence>
<dbReference type="RefSeq" id="WP_003899091.1">
    <property type="nucleotide sequence ID" value="NZ_AP017901.1"/>
</dbReference>
<evidence type="ECO:0000259" key="8">
    <source>
        <dbReference type="Pfam" id="PF00561"/>
    </source>
</evidence>
<dbReference type="EMBL" id="LWDQ01000001">
    <property type="protein sequence ID" value="OMH59867.1"/>
    <property type="molecule type" value="Genomic_DNA"/>
</dbReference>
<dbReference type="Proteomes" id="UP000050139">
    <property type="component" value="Unassembled WGS sequence"/>
</dbReference>
<dbReference type="EMBL" id="LR027516">
    <property type="protein sequence ID" value="VCU50209.1"/>
    <property type="molecule type" value="Genomic_DNA"/>
</dbReference>
<evidence type="ECO:0000313" key="13">
    <source>
        <dbReference type="EMBL" id="CLW99504.1"/>
    </source>
</evidence>
<evidence type="ECO:0000313" key="14">
    <source>
        <dbReference type="EMBL" id="OMH59867.1"/>
    </source>
</evidence>
<protein>
    <recommendedName>
        <fullName evidence="7">Epoxide hydrolase B</fullName>
        <ecNumber evidence="3">3.3.2.10</ecNumber>
    </recommendedName>
</protein>
<evidence type="ECO:0000313" key="15">
    <source>
        <dbReference type="EMBL" id="VCU50209.1"/>
    </source>
</evidence>
<dbReference type="Proteomes" id="UP000050164">
    <property type="component" value="Unassembled WGS sequence"/>
</dbReference>
<gene>
    <name evidence="9" type="primary">ephB</name>
    <name evidence="14" type="ORF">A4S10_02038</name>
    <name evidence="15" type="ORF">DKC2_2048</name>
    <name evidence="9" type="ORF">ERS007688_02544</name>
    <name evidence="10" type="ORF">ERS027646_00366</name>
    <name evidence="11" type="ORF">ERS027659_02474</name>
    <name evidence="12" type="ORF">ERS027661_03421</name>
    <name evidence="13" type="ORF">ERS094118_03789</name>
</gene>
<evidence type="ECO:0000313" key="16">
    <source>
        <dbReference type="Proteomes" id="UP000046947"/>
    </source>
</evidence>
<evidence type="ECO:0000313" key="21">
    <source>
        <dbReference type="Proteomes" id="UP000189452"/>
    </source>
</evidence>
<organism evidence="14 21">
    <name type="scientific">Mycobacterium tuberculosis</name>
    <dbReference type="NCBI Taxonomy" id="1773"/>
    <lineage>
        <taxon>Bacteria</taxon>
        <taxon>Bacillati</taxon>
        <taxon>Actinomycetota</taxon>
        <taxon>Actinomycetes</taxon>
        <taxon>Mycobacteriales</taxon>
        <taxon>Mycobacteriaceae</taxon>
        <taxon>Mycobacterium</taxon>
        <taxon>Mycobacterium tuberculosis complex</taxon>
    </lineage>
</organism>
<evidence type="ECO:0000313" key="12">
    <source>
        <dbReference type="EMBL" id="CKS69199.1"/>
    </source>
</evidence>
<evidence type="ECO:0000256" key="6">
    <source>
        <dbReference type="ARBA" id="ARBA00038334"/>
    </source>
</evidence>
<dbReference type="GO" id="GO:0004301">
    <property type="term" value="F:epoxide hydrolase activity"/>
    <property type="evidence" value="ECO:0007669"/>
    <property type="project" value="UniProtKB-EC"/>
</dbReference>
<reference evidence="15 22" key="5">
    <citation type="submission" date="2018-08" db="EMBL/GenBank/DDBJ databases">
        <authorList>
            <person name="Fokvardsen B D."/>
            <person name="Norman A."/>
        </authorList>
    </citation>
    <scope>NUCLEOTIDE SEQUENCE [LARGE SCALE GENOMIC DNA]</scope>
    <source>
        <strain evidence="15 22">DKC2</strain>
    </source>
</reference>
<comment type="subunit">
    <text evidence="2">Homodimer.</text>
</comment>
<evidence type="ECO:0000313" key="18">
    <source>
        <dbReference type="Proteomes" id="UP000049023"/>
    </source>
</evidence>
<dbReference type="EMBL" id="CNFU01000888">
    <property type="protein sequence ID" value="CKS69199.1"/>
    <property type="molecule type" value="Genomic_DNA"/>
</dbReference>
<dbReference type="Proteomes" id="UP000189452">
    <property type="component" value="Chromosome"/>
</dbReference>
<dbReference type="PANTHER" id="PTHR43329">
    <property type="entry name" value="EPOXIDE HYDROLASE"/>
    <property type="match status" value="1"/>
</dbReference>
<dbReference type="InterPro" id="IPR029058">
    <property type="entry name" value="AB_hydrolase_fold"/>
</dbReference>
<dbReference type="PRINTS" id="PR00412">
    <property type="entry name" value="EPOXHYDRLASE"/>
</dbReference>
<evidence type="ECO:0000313" key="19">
    <source>
        <dbReference type="Proteomes" id="UP000050139"/>
    </source>
</evidence>
<dbReference type="SUPFAM" id="SSF53474">
    <property type="entry name" value="alpha/beta-Hydrolases"/>
    <property type="match status" value="1"/>
</dbReference>
<dbReference type="EMBL" id="CFOH01000434">
    <property type="protein sequence ID" value="CFE56628.1"/>
    <property type="molecule type" value="Genomic_DNA"/>
</dbReference>
<name>A0A0E8MPR2_MYCTX</name>
<evidence type="ECO:0000313" key="9">
    <source>
        <dbReference type="EMBL" id="CFE56628.1"/>
    </source>
</evidence>
<accession>A0A0E8MPR2</accession>
<reference evidence="14 21" key="4">
    <citation type="submission" date="2017-02" db="EMBL/GenBank/DDBJ databases">
        <title>Protein polymorphisms may explain contrasting epidemiological fitness of two variants of a multidrug-resistant Mycobacterium tuberculosis strain.</title>
        <authorList>
            <person name="Bigi M.M."/>
            <person name="Lopez B."/>
            <person name="Blanco F.C."/>
            <person name="Sasiain M.C."/>
            <person name="De La Barrera S."/>
            <person name="Ritacco V."/>
            <person name="Bigi F."/>
            <person name="Soria M.A."/>
        </authorList>
    </citation>
    <scope>NUCLEOTIDE SEQUENCE [LARGE SCALE GENOMIC DNA]</scope>
    <source>
        <strain evidence="14 21">6548</strain>
    </source>
</reference>
<evidence type="ECO:0000313" key="11">
    <source>
        <dbReference type="EMBL" id="CKR98459.1"/>
    </source>
</evidence>
<dbReference type="Gene3D" id="3.40.50.1820">
    <property type="entry name" value="alpha/beta hydrolase"/>
    <property type="match status" value="1"/>
</dbReference>
<evidence type="ECO:0000256" key="4">
    <source>
        <dbReference type="ARBA" id="ARBA00022575"/>
    </source>
</evidence>
<dbReference type="Proteomes" id="UP000049023">
    <property type="component" value="Unassembled WGS sequence"/>
</dbReference>
<reference evidence="13 19" key="2">
    <citation type="submission" date="2015-03" db="EMBL/GenBank/DDBJ databases">
        <authorList>
            <consortium name="Pathogen Informatics"/>
            <person name="Murphy D."/>
        </authorList>
    </citation>
    <scope>NUCLEOTIDE SEQUENCE [LARGE SCALE GENOMIC DNA]</scope>
    <source>
        <strain evidence="13 19">0268S</strain>
    </source>
</reference>
<dbReference type="PRINTS" id="PR00111">
    <property type="entry name" value="ABHYDROLASE"/>
</dbReference>